<evidence type="ECO:0000256" key="2">
    <source>
        <dbReference type="ARBA" id="ARBA00022737"/>
    </source>
</evidence>
<feature type="domain" description="J" evidence="8">
    <location>
        <begin position="20"/>
        <end position="104"/>
    </location>
</feature>
<dbReference type="InterPro" id="IPR036869">
    <property type="entry name" value="J_dom_sf"/>
</dbReference>
<evidence type="ECO:0000256" key="7">
    <source>
        <dbReference type="SAM" id="MobiDB-lite"/>
    </source>
</evidence>
<dbReference type="Pfam" id="PF00684">
    <property type="entry name" value="DnaJ_CXXCXGXG"/>
    <property type="match status" value="1"/>
</dbReference>
<dbReference type="GO" id="GO:0008270">
    <property type="term" value="F:zinc ion binding"/>
    <property type="evidence" value="ECO:0007669"/>
    <property type="project" value="UniProtKB-KW"/>
</dbReference>
<evidence type="ECO:0000259" key="8">
    <source>
        <dbReference type="PROSITE" id="PS50076"/>
    </source>
</evidence>
<feature type="region of interest" description="Disordered" evidence="7">
    <location>
        <begin position="44"/>
        <end position="76"/>
    </location>
</feature>
<keyword evidence="4 6" id="KW-0862">Zinc</keyword>
<dbReference type="Gene3D" id="1.10.287.110">
    <property type="entry name" value="DnaJ domain"/>
    <property type="match status" value="1"/>
</dbReference>
<dbReference type="Pfam" id="PF01556">
    <property type="entry name" value="DnaJ_C"/>
    <property type="match status" value="1"/>
</dbReference>
<dbReference type="PROSITE" id="PS00636">
    <property type="entry name" value="DNAJ_1"/>
    <property type="match status" value="1"/>
</dbReference>
<evidence type="ECO:0000259" key="9">
    <source>
        <dbReference type="PROSITE" id="PS51188"/>
    </source>
</evidence>
<keyword evidence="5" id="KW-0143">Chaperone</keyword>
<dbReference type="Proteomes" id="UP000515153">
    <property type="component" value="Unplaced"/>
</dbReference>
<dbReference type="GeneID" id="41964362"/>
<evidence type="ECO:0000256" key="3">
    <source>
        <dbReference type="ARBA" id="ARBA00022771"/>
    </source>
</evidence>
<dbReference type="FunFam" id="2.60.260.20:FF:000003">
    <property type="entry name" value="DnaJ subfamily A member 2"/>
    <property type="match status" value="1"/>
</dbReference>
<dbReference type="InterPro" id="IPR044713">
    <property type="entry name" value="DNJA1/2-like"/>
</dbReference>
<dbReference type="CDD" id="cd10747">
    <property type="entry name" value="DnaJ_C"/>
    <property type="match status" value="1"/>
</dbReference>
<dbReference type="InterPro" id="IPR036410">
    <property type="entry name" value="HSP_DnaJ_Cys-rich_dom_sf"/>
</dbReference>
<dbReference type="InterPro" id="IPR001623">
    <property type="entry name" value="DnaJ_domain"/>
</dbReference>
<evidence type="ECO:0000313" key="11">
    <source>
        <dbReference type="RefSeq" id="XP_030977811.1"/>
    </source>
</evidence>
<dbReference type="SMART" id="SM00271">
    <property type="entry name" value="DnaJ"/>
    <property type="match status" value="1"/>
</dbReference>
<feature type="region of interest" description="Disordered" evidence="7">
    <location>
        <begin position="422"/>
        <end position="454"/>
    </location>
</feature>
<protein>
    <submittedName>
        <fullName evidence="11">Uncharacterized protein</fullName>
    </submittedName>
</protein>
<dbReference type="SUPFAM" id="SSF46565">
    <property type="entry name" value="Chaperone J-domain"/>
    <property type="match status" value="1"/>
</dbReference>
<evidence type="ECO:0000256" key="1">
    <source>
        <dbReference type="ARBA" id="ARBA00022723"/>
    </source>
</evidence>
<dbReference type="Gene3D" id="2.60.260.20">
    <property type="entry name" value="Urease metallochaperone UreE, N-terminal domain"/>
    <property type="match status" value="2"/>
</dbReference>
<reference evidence="11" key="1">
    <citation type="journal article" date="2019" name="Mol. Biol. Evol.">
        <title>Blast fungal genomes show frequent chromosomal changes, gene gains and losses, and effector gene turnover.</title>
        <authorList>
            <person name="Gomez Luciano L.B."/>
            <person name="Jason Tsai I."/>
            <person name="Chuma I."/>
            <person name="Tosa Y."/>
            <person name="Chen Y.H."/>
            <person name="Li J.Y."/>
            <person name="Li M.Y."/>
            <person name="Jade Lu M.Y."/>
            <person name="Nakayashiki H."/>
            <person name="Li W.H."/>
        </authorList>
    </citation>
    <scope>NUCLEOTIDE SEQUENCE</scope>
    <source>
        <strain evidence="11">NI907</strain>
    </source>
</reference>
<keyword evidence="1 6" id="KW-0479">Metal-binding</keyword>
<gene>
    <name evidence="11" type="ORF">PgNI_09470</name>
</gene>
<feature type="domain" description="CR-type" evidence="9">
    <location>
        <begin position="176"/>
        <end position="261"/>
    </location>
</feature>
<reference evidence="11" key="2">
    <citation type="submission" date="2019-10" db="EMBL/GenBank/DDBJ databases">
        <authorList>
            <consortium name="NCBI Genome Project"/>
        </authorList>
    </citation>
    <scope>NUCLEOTIDE SEQUENCE</scope>
    <source>
        <strain evidence="11">NI907</strain>
    </source>
</reference>
<dbReference type="PANTHER" id="PTHR43888">
    <property type="entry name" value="DNAJ-LIKE-2, ISOFORM A-RELATED"/>
    <property type="match status" value="1"/>
</dbReference>
<dbReference type="FunFam" id="2.10.230.10:FF:000001">
    <property type="entry name" value="DnaJ subfamily A member 2"/>
    <property type="match status" value="1"/>
</dbReference>
<dbReference type="InterPro" id="IPR008971">
    <property type="entry name" value="HSP40/DnaJ_pept-bd"/>
</dbReference>
<dbReference type="PRINTS" id="PR00625">
    <property type="entry name" value="JDOMAIN"/>
</dbReference>
<dbReference type="SUPFAM" id="SSF49493">
    <property type="entry name" value="HSP40/DnaJ peptide-binding domain"/>
    <property type="match status" value="2"/>
</dbReference>
<dbReference type="AlphaFoldDB" id="A0A6P8ASC7"/>
<proteinExistence type="predicted"/>
<dbReference type="InterPro" id="IPR002939">
    <property type="entry name" value="DnaJ_C"/>
</dbReference>
<feature type="zinc finger region" description="CR-type" evidence="6">
    <location>
        <begin position="176"/>
        <end position="261"/>
    </location>
</feature>
<evidence type="ECO:0000256" key="6">
    <source>
        <dbReference type="PROSITE-ProRule" id="PRU00546"/>
    </source>
</evidence>
<dbReference type="CDD" id="cd06257">
    <property type="entry name" value="DnaJ"/>
    <property type="match status" value="1"/>
</dbReference>
<dbReference type="CDD" id="cd10719">
    <property type="entry name" value="DnaJ_zf"/>
    <property type="match status" value="1"/>
</dbReference>
<dbReference type="RefSeq" id="XP_030977811.1">
    <property type="nucleotide sequence ID" value="XM_031129454.1"/>
</dbReference>
<dbReference type="PROSITE" id="PS50076">
    <property type="entry name" value="DNAJ_2"/>
    <property type="match status" value="1"/>
</dbReference>
<keyword evidence="10" id="KW-1185">Reference proteome</keyword>
<name>A0A6P8ASC7_PYRGI</name>
<reference evidence="11" key="3">
    <citation type="submission" date="2025-08" db="UniProtKB">
        <authorList>
            <consortium name="RefSeq"/>
        </authorList>
    </citation>
    <scope>IDENTIFICATION</scope>
    <source>
        <strain evidence="11">NI907</strain>
    </source>
</reference>
<dbReference type="SUPFAM" id="SSF57938">
    <property type="entry name" value="DnaJ/Hsp40 cysteine-rich domain"/>
    <property type="match status" value="1"/>
</dbReference>
<evidence type="ECO:0000313" key="10">
    <source>
        <dbReference type="Proteomes" id="UP000515153"/>
    </source>
</evidence>
<accession>A0A6P8ASC7</accession>
<dbReference type="GO" id="GO:0030544">
    <property type="term" value="F:Hsp70 protein binding"/>
    <property type="evidence" value="ECO:0007669"/>
    <property type="project" value="InterPro"/>
</dbReference>
<dbReference type="InterPro" id="IPR018253">
    <property type="entry name" value="DnaJ_domain_CS"/>
</dbReference>
<dbReference type="GO" id="GO:0051082">
    <property type="term" value="F:unfolded protein binding"/>
    <property type="evidence" value="ECO:0007669"/>
    <property type="project" value="InterPro"/>
</dbReference>
<dbReference type="PROSITE" id="PS51188">
    <property type="entry name" value="ZF_CR"/>
    <property type="match status" value="1"/>
</dbReference>
<evidence type="ECO:0000256" key="4">
    <source>
        <dbReference type="ARBA" id="ARBA00022833"/>
    </source>
</evidence>
<sequence length="454" mass="49768">MDGTSSPGGASPPNVDEDIDLYELLEIDRSASASDIKKAYHKLTFTTTHPRRDKPTPIQAARQHHPDKVPEDRKEEAEARFKAIQQAYEILRDDDKRHLYDTHGMAAFDPSRGHGGMGGMGGMGEDDLQDFFSMFMGGGGMGGMGGMGGRPGPRRPQRGADQEIPHEVTLEELYRGKTVKFASSKRELCAVCKGSGAREKYKPQDCDKCQASGFRKVLKQVAPGLMSQDVVECDHCHGTGKYVKEKERCKKCKGRATLPVTKALEIYIPRGAFHGEKVVLEGEGDQLPGQTPGDIIIVLVEKPHDTFTRIGHDLSAELNVTLGEALMGFSRVVLKHLDGRGLHLELPRGKVLRPTEILKVPGEGMPHKRGDAKGDLYLIVKIEFPEDGWLKDDSDYEALQKLLPPPAAPITADEVDDVEYERDADIEQMGASAGETGGSEWEDEEEAGPQCATQ</sequence>
<feature type="compositionally biased region" description="Basic and acidic residues" evidence="7">
    <location>
        <begin position="64"/>
        <end position="76"/>
    </location>
</feature>
<dbReference type="InterPro" id="IPR001305">
    <property type="entry name" value="HSP_DnaJ_Cys-rich_dom"/>
</dbReference>
<organism evidence="10 11">
    <name type="scientific">Pyricularia grisea</name>
    <name type="common">Crabgrass-specific blast fungus</name>
    <name type="synonym">Magnaporthe grisea</name>
    <dbReference type="NCBI Taxonomy" id="148305"/>
    <lineage>
        <taxon>Eukaryota</taxon>
        <taxon>Fungi</taxon>
        <taxon>Dikarya</taxon>
        <taxon>Ascomycota</taxon>
        <taxon>Pezizomycotina</taxon>
        <taxon>Sordariomycetes</taxon>
        <taxon>Sordariomycetidae</taxon>
        <taxon>Magnaporthales</taxon>
        <taxon>Pyriculariaceae</taxon>
        <taxon>Pyricularia</taxon>
    </lineage>
</organism>
<dbReference type="Pfam" id="PF00226">
    <property type="entry name" value="DnaJ"/>
    <property type="match status" value="1"/>
</dbReference>
<dbReference type="Gene3D" id="2.10.230.10">
    <property type="entry name" value="Heat shock protein DnaJ, cysteine-rich domain"/>
    <property type="match status" value="1"/>
</dbReference>
<dbReference type="GO" id="GO:0006457">
    <property type="term" value="P:protein folding"/>
    <property type="evidence" value="ECO:0007669"/>
    <property type="project" value="InterPro"/>
</dbReference>
<keyword evidence="2" id="KW-0677">Repeat</keyword>
<keyword evidence="3 6" id="KW-0863">Zinc-finger</keyword>
<dbReference type="KEGG" id="pgri:PgNI_09470"/>
<evidence type="ECO:0000256" key="5">
    <source>
        <dbReference type="ARBA" id="ARBA00023186"/>
    </source>
</evidence>